<feature type="domain" description="Activator of Hsp90 ATPase homologue 1/2-like C-terminal" evidence="2">
    <location>
        <begin position="13"/>
        <end position="132"/>
    </location>
</feature>
<dbReference type="InterPro" id="IPR013538">
    <property type="entry name" value="ASHA1/2-like_C"/>
</dbReference>
<comment type="caution">
    <text evidence="3">The sequence shown here is derived from an EMBL/GenBank/DDBJ whole genome shotgun (WGS) entry which is preliminary data.</text>
</comment>
<dbReference type="Gene3D" id="3.30.530.20">
    <property type="match status" value="1"/>
</dbReference>
<dbReference type="CDD" id="cd07814">
    <property type="entry name" value="SRPBCC_CalC_Aha1-like"/>
    <property type="match status" value="1"/>
</dbReference>
<protein>
    <submittedName>
        <fullName evidence="3">Uncharacterized protein YndB with AHSA1/START domain</fullName>
    </submittedName>
</protein>
<gene>
    <name evidence="3" type="ORF">EV644_1189</name>
</gene>
<organism evidence="3 4">
    <name type="scientific">Kribbella orskensis</name>
    <dbReference type="NCBI Taxonomy" id="2512216"/>
    <lineage>
        <taxon>Bacteria</taxon>
        <taxon>Bacillati</taxon>
        <taxon>Actinomycetota</taxon>
        <taxon>Actinomycetes</taxon>
        <taxon>Propionibacteriales</taxon>
        <taxon>Kribbellaceae</taxon>
        <taxon>Kribbella</taxon>
    </lineage>
</organism>
<accession>A0ABY2BBY8</accession>
<evidence type="ECO:0000256" key="1">
    <source>
        <dbReference type="ARBA" id="ARBA00006817"/>
    </source>
</evidence>
<dbReference type="Proteomes" id="UP000295818">
    <property type="component" value="Unassembled WGS sequence"/>
</dbReference>
<dbReference type="EMBL" id="SLWM01000018">
    <property type="protein sequence ID" value="TCO15465.1"/>
    <property type="molecule type" value="Genomic_DNA"/>
</dbReference>
<proteinExistence type="inferred from homology"/>
<comment type="similarity">
    <text evidence="1">Belongs to the AHA1 family.</text>
</comment>
<evidence type="ECO:0000259" key="2">
    <source>
        <dbReference type="Pfam" id="PF08327"/>
    </source>
</evidence>
<dbReference type="InterPro" id="IPR023393">
    <property type="entry name" value="START-like_dom_sf"/>
</dbReference>
<dbReference type="RefSeq" id="WP_132193377.1">
    <property type="nucleotide sequence ID" value="NZ_SLWM01000018.1"/>
</dbReference>
<name>A0ABY2BBY8_9ACTN</name>
<sequence>MSTDVRIERMLTATIERVYAAWTEPGLLTRWYCPNPTLDLTVEADVRVGGEYLVKMGPYVVRGRYTEVDPPSLLAFTWQWDHEGGPSEVRVELTEVDAGTRLLLTQTGLTPEDATGHLQGWELQLPRLADLLAS</sequence>
<evidence type="ECO:0000313" key="4">
    <source>
        <dbReference type="Proteomes" id="UP000295818"/>
    </source>
</evidence>
<evidence type="ECO:0000313" key="3">
    <source>
        <dbReference type="EMBL" id="TCO15465.1"/>
    </source>
</evidence>
<reference evidence="3 4" key="1">
    <citation type="journal article" date="2015" name="Stand. Genomic Sci.">
        <title>Genomic Encyclopedia of Bacterial and Archaeal Type Strains, Phase III: the genomes of soil and plant-associated and newly described type strains.</title>
        <authorList>
            <person name="Whitman W.B."/>
            <person name="Woyke T."/>
            <person name="Klenk H.P."/>
            <person name="Zhou Y."/>
            <person name="Lilburn T.G."/>
            <person name="Beck B.J."/>
            <person name="De Vos P."/>
            <person name="Vandamme P."/>
            <person name="Eisen J.A."/>
            <person name="Garrity G."/>
            <person name="Hugenholtz P."/>
            <person name="Kyrpides N.C."/>
        </authorList>
    </citation>
    <scope>NUCLEOTIDE SEQUENCE [LARGE SCALE GENOMIC DNA]</scope>
    <source>
        <strain evidence="3 4">VKM Ac-2538</strain>
    </source>
</reference>
<dbReference type="SUPFAM" id="SSF55961">
    <property type="entry name" value="Bet v1-like"/>
    <property type="match status" value="1"/>
</dbReference>
<dbReference type="Pfam" id="PF08327">
    <property type="entry name" value="AHSA1"/>
    <property type="match status" value="1"/>
</dbReference>
<keyword evidence="4" id="KW-1185">Reference proteome</keyword>